<keyword evidence="10" id="KW-1185">Reference proteome</keyword>
<reference evidence="9 10" key="1">
    <citation type="submission" date="2022-03" db="EMBL/GenBank/DDBJ databases">
        <title>Rhizobium SSM4.3 sp. nov., isolated from Sediment (Gouqi Island).</title>
        <authorList>
            <person name="Chen G."/>
        </authorList>
    </citation>
    <scope>NUCLEOTIDE SEQUENCE [LARGE SCALE GENOMIC DNA]</scope>
    <source>
        <strain evidence="9 10">SSM4.3</strain>
        <plasmid evidence="9">unnamed</plasmid>
    </source>
</reference>
<dbReference type="Pfam" id="PF02308">
    <property type="entry name" value="MgtC"/>
    <property type="match status" value="1"/>
</dbReference>
<feature type="domain" description="MgtC/SapB/SrpB/YhiD N-terminal" evidence="8">
    <location>
        <begin position="23"/>
        <end position="153"/>
    </location>
</feature>
<protein>
    <recommendedName>
        <fullName evidence="7">Protein MgtC</fullName>
    </recommendedName>
</protein>
<dbReference type="PRINTS" id="PR01837">
    <property type="entry name" value="MGTCSAPBPROT"/>
</dbReference>
<keyword evidence="7" id="KW-0997">Cell inner membrane</keyword>
<evidence type="ECO:0000256" key="5">
    <source>
        <dbReference type="ARBA" id="ARBA00022989"/>
    </source>
</evidence>
<keyword evidence="6 7" id="KW-0472">Membrane</keyword>
<geneLocation type="plasmid" evidence="9">
    <name>unnamed</name>
</geneLocation>
<proteinExistence type="inferred from homology"/>
<keyword evidence="4 7" id="KW-0812">Transmembrane</keyword>
<dbReference type="PANTHER" id="PTHR33778">
    <property type="entry name" value="PROTEIN MGTC"/>
    <property type="match status" value="1"/>
</dbReference>
<gene>
    <name evidence="9" type="ORF">MKJ03_19215</name>
</gene>
<comment type="caution">
    <text evidence="9">The sequence shown here is derived from an EMBL/GenBank/DDBJ whole genome shotgun (WGS) entry which is preliminary data.</text>
</comment>
<evidence type="ECO:0000313" key="9">
    <source>
        <dbReference type="EMBL" id="MCJ8240470.1"/>
    </source>
</evidence>
<dbReference type="Proteomes" id="UP001522662">
    <property type="component" value="Unassembled WGS sequence"/>
</dbReference>
<comment type="subcellular location">
    <subcellularLocation>
        <location evidence="7">Cell inner membrane</location>
        <topology evidence="7">Multi-pass membrane protein</topology>
    </subcellularLocation>
    <subcellularLocation>
        <location evidence="1">Cell membrane</location>
        <topology evidence="1">Multi-pass membrane protein</topology>
    </subcellularLocation>
</comment>
<name>A0ABT0D4Z7_9HYPH</name>
<keyword evidence="5 7" id="KW-1133">Transmembrane helix</keyword>
<evidence type="ECO:0000256" key="7">
    <source>
        <dbReference type="RuleBase" id="RU365041"/>
    </source>
</evidence>
<evidence type="ECO:0000256" key="6">
    <source>
        <dbReference type="ARBA" id="ARBA00023136"/>
    </source>
</evidence>
<evidence type="ECO:0000256" key="1">
    <source>
        <dbReference type="ARBA" id="ARBA00004651"/>
    </source>
</evidence>
<accession>A0ABT0D4Z7</accession>
<feature type="transmembrane region" description="Helical" evidence="7">
    <location>
        <begin position="16"/>
        <end position="34"/>
    </location>
</feature>
<evidence type="ECO:0000256" key="3">
    <source>
        <dbReference type="ARBA" id="ARBA00022475"/>
    </source>
</evidence>
<feature type="transmembrane region" description="Helical" evidence="7">
    <location>
        <begin position="84"/>
        <end position="103"/>
    </location>
</feature>
<evidence type="ECO:0000313" key="10">
    <source>
        <dbReference type="Proteomes" id="UP001522662"/>
    </source>
</evidence>
<evidence type="ECO:0000259" key="8">
    <source>
        <dbReference type="Pfam" id="PF02308"/>
    </source>
</evidence>
<dbReference type="InterPro" id="IPR049177">
    <property type="entry name" value="MgtC_SapB_SrpB_YhiD_N"/>
</dbReference>
<dbReference type="InterPro" id="IPR003416">
    <property type="entry name" value="MgtC/SapB/SrpB/YhiD_fam"/>
</dbReference>
<sequence>MPSELTSFGTPTSLELSAIIIRLLIALVCGAVVGFEREWRSHAAGLRTHILVCLSAAIVAILTIEITNHSAFSSDAIRPDPIRLIEAVTAGIAFLAAGMIVFNKGEVKGLTTGAGLWFAGSIGLACGLGFWQIALIATLFAVCVLWLIHRLEHHIPLPPNDPD</sequence>
<dbReference type="EMBL" id="JALAYX010000006">
    <property type="protein sequence ID" value="MCJ8240470.1"/>
    <property type="molecule type" value="Genomic_DNA"/>
</dbReference>
<comment type="similarity">
    <text evidence="2 7">Belongs to the MgtC/SapB family.</text>
</comment>
<dbReference type="PANTHER" id="PTHR33778:SF1">
    <property type="entry name" value="MAGNESIUM TRANSPORTER YHID-RELATED"/>
    <property type="match status" value="1"/>
</dbReference>
<feature type="transmembrane region" description="Helical" evidence="7">
    <location>
        <begin position="46"/>
        <end position="64"/>
    </location>
</feature>
<keyword evidence="9" id="KW-0614">Plasmid</keyword>
<feature type="transmembrane region" description="Helical" evidence="7">
    <location>
        <begin position="115"/>
        <end position="148"/>
    </location>
</feature>
<dbReference type="RefSeq" id="WP_229576063.1">
    <property type="nucleotide sequence ID" value="NZ_CP128477.1"/>
</dbReference>
<keyword evidence="3" id="KW-1003">Cell membrane</keyword>
<organism evidence="9 10">
    <name type="scientific">Peteryoungia algae</name>
    <dbReference type="NCBI Taxonomy" id="2919917"/>
    <lineage>
        <taxon>Bacteria</taxon>
        <taxon>Pseudomonadati</taxon>
        <taxon>Pseudomonadota</taxon>
        <taxon>Alphaproteobacteria</taxon>
        <taxon>Hyphomicrobiales</taxon>
        <taxon>Rhizobiaceae</taxon>
        <taxon>Peteryoungia</taxon>
    </lineage>
</organism>
<evidence type="ECO:0000256" key="2">
    <source>
        <dbReference type="ARBA" id="ARBA00009298"/>
    </source>
</evidence>
<evidence type="ECO:0000256" key="4">
    <source>
        <dbReference type="ARBA" id="ARBA00022692"/>
    </source>
</evidence>